<dbReference type="Proteomes" id="UP001209535">
    <property type="component" value="Unassembled WGS sequence"/>
</dbReference>
<name>A0ABT2X9S4_9RHOB</name>
<feature type="region of interest" description="Disordered" evidence="1">
    <location>
        <begin position="1"/>
        <end position="32"/>
    </location>
</feature>
<keyword evidence="3" id="KW-1185">Reference proteome</keyword>
<gene>
    <name evidence="2" type="ORF">OEZ60_22075</name>
</gene>
<reference evidence="2 3" key="1">
    <citation type="submission" date="2022-10" db="EMBL/GenBank/DDBJ databases">
        <title>Defluviimonas sp. nov., isolated from ocean surface sediments.</title>
        <authorList>
            <person name="He W."/>
            <person name="Wang L."/>
            <person name="Zhang D.-F."/>
        </authorList>
    </citation>
    <scope>NUCLEOTIDE SEQUENCE [LARGE SCALE GENOMIC DNA]</scope>
    <source>
        <strain evidence="2 3">WL0024</strain>
    </source>
</reference>
<sequence>MRRGPDQWLSGRVWDDDDHKPRYTPAPENDPEVVLVNGHYSRRGTARHDPDTSPTTADVEAMRQRTLEAAKERQAYADANFAAALRLGAALKALRGEE</sequence>
<dbReference type="EMBL" id="JAOVQO010000057">
    <property type="protein sequence ID" value="MCU9850658.1"/>
    <property type="molecule type" value="Genomic_DNA"/>
</dbReference>
<evidence type="ECO:0000313" key="2">
    <source>
        <dbReference type="EMBL" id="MCU9850658.1"/>
    </source>
</evidence>
<accession>A0ABT2X9S4</accession>
<dbReference type="RefSeq" id="WP_263341005.1">
    <property type="nucleotide sequence ID" value="NZ_JAOVQO010000057.1"/>
</dbReference>
<proteinExistence type="predicted"/>
<evidence type="ECO:0000256" key="1">
    <source>
        <dbReference type="SAM" id="MobiDB-lite"/>
    </source>
</evidence>
<protein>
    <submittedName>
        <fullName evidence="2">Uncharacterized protein</fullName>
    </submittedName>
</protein>
<comment type="caution">
    <text evidence="2">The sequence shown here is derived from an EMBL/GenBank/DDBJ whole genome shotgun (WGS) entry which is preliminary data.</text>
</comment>
<organism evidence="2 3">
    <name type="scientific">Albidovulum salinarum</name>
    <dbReference type="NCBI Taxonomy" id="2984153"/>
    <lineage>
        <taxon>Bacteria</taxon>
        <taxon>Pseudomonadati</taxon>
        <taxon>Pseudomonadota</taxon>
        <taxon>Alphaproteobacteria</taxon>
        <taxon>Rhodobacterales</taxon>
        <taxon>Paracoccaceae</taxon>
        <taxon>Albidovulum</taxon>
    </lineage>
</organism>
<evidence type="ECO:0000313" key="3">
    <source>
        <dbReference type="Proteomes" id="UP001209535"/>
    </source>
</evidence>